<accession>A0A3G4ZLL2</accession>
<dbReference type="EMBL" id="MK071980">
    <property type="protein sequence ID" value="AYV75726.1"/>
    <property type="molecule type" value="Genomic_DNA"/>
</dbReference>
<name>A0A3G4ZLL2_9VIRU</name>
<evidence type="ECO:0000313" key="1">
    <source>
        <dbReference type="EMBL" id="AYV75726.1"/>
    </source>
</evidence>
<reference evidence="1" key="1">
    <citation type="submission" date="2018-10" db="EMBL/GenBank/DDBJ databases">
        <title>Hidden diversity of soil giant viruses.</title>
        <authorList>
            <person name="Schulz F."/>
            <person name="Alteio L."/>
            <person name="Goudeau D."/>
            <person name="Ryan E.M."/>
            <person name="Malmstrom R.R."/>
            <person name="Blanchard J."/>
            <person name="Woyke T."/>
        </authorList>
    </citation>
    <scope>NUCLEOTIDE SEQUENCE</scope>
    <source>
        <strain evidence="1">TEV1</strain>
    </source>
</reference>
<sequence>MFYNYLKSIYKSVKNYDPIYKSHDSDNLNKLNYYSKSHSEDNFELSEIIRTNNKILNGLARYQIINDIDNINYLAGGVINSEFEQAKNTADKSLHDLITKINDLELEKITKALNFIVNYINTLDKNVTSTDLSSLRAQLDELNEMLKIYTDK</sequence>
<organism evidence="1">
    <name type="scientific">Terrestrivirus sp</name>
    <dbReference type="NCBI Taxonomy" id="2487775"/>
    <lineage>
        <taxon>Viruses</taxon>
        <taxon>Varidnaviria</taxon>
        <taxon>Bamfordvirae</taxon>
        <taxon>Nucleocytoviricota</taxon>
        <taxon>Megaviricetes</taxon>
        <taxon>Imitervirales</taxon>
        <taxon>Mimiviridae</taxon>
        <taxon>Klosneuvirinae</taxon>
    </lineage>
</organism>
<protein>
    <submittedName>
        <fullName evidence="1">Uncharacterized protein</fullName>
    </submittedName>
</protein>
<proteinExistence type="predicted"/>
<gene>
    <name evidence="1" type="ORF">Terrestrivirus2_234</name>
</gene>